<evidence type="ECO:0000256" key="1">
    <source>
        <dbReference type="ARBA" id="ARBA00004141"/>
    </source>
</evidence>
<dbReference type="InterPro" id="IPR007016">
    <property type="entry name" value="O-antigen_ligase-rel_domated"/>
</dbReference>
<dbReference type="InterPro" id="IPR051533">
    <property type="entry name" value="WaaL-like"/>
</dbReference>
<evidence type="ECO:0000313" key="7">
    <source>
        <dbReference type="EMBL" id="GGH79919.1"/>
    </source>
</evidence>
<evidence type="ECO:0000256" key="3">
    <source>
        <dbReference type="ARBA" id="ARBA00022989"/>
    </source>
</evidence>
<keyword evidence="3 5" id="KW-1133">Transmembrane helix</keyword>
<feature type="transmembrane region" description="Helical" evidence="5">
    <location>
        <begin position="375"/>
        <end position="391"/>
    </location>
</feature>
<evidence type="ECO:0000313" key="8">
    <source>
        <dbReference type="Proteomes" id="UP000637774"/>
    </source>
</evidence>
<evidence type="ECO:0000256" key="4">
    <source>
        <dbReference type="ARBA" id="ARBA00023136"/>
    </source>
</evidence>
<dbReference type="Proteomes" id="UP000637774">
    <property type="component" value="Unassembled WGS sequence"/>
</dbReference>
<gene>
    <name evidence="7" type="ORF">GCM10011495_04360</name>
</gene>
<feature type="transmembrane region" description="Helical" evidence="5">
    <location>
        <begin position="320"/>
        <end position="341"/>
    </location>
</feature>
<feature type="transmembrane region" description="Helical" evidence="5">
    <location>
        <begin position="104"/>
        <end position="123"/>
    </location>
</feature>
<comment type="subcellular location">
    <subcellularLocation>
        <location evidence="1">Membrane</location>
        <topology evidence="1">Multi-pass membrane protein</topology>
    </subcellularLocation>
</comment>
<dbReference type="PANTHER" id="PTHR37422">
    <property type="entry name" value="TEICHURONIC ACID BIOSYNTHESIS PROTEIN TUAE"/>
    <property type="match status" value="1"/>
</dbReference>
<evidence type="ECO:0000259" key="6">
    <source>
        <dbReference type="Pfam" id="PF04932"/>
    </source>
</evidence>
<feature type="transmembrane region" description="Helical" evidence="5">
    <location>
        <begin position="175"/>
        <end position="192"/>
    </location>
</feature>
<feature type="transmembrane region" description="Helical" evidence="5">
    <location>
        <begin position="218"/>
        <end position="235"/>
    </location>
</feature>
<keyword evidence="4 5" id="KW-0472">Membrane</keyword>
<proteinExistence type="predicted"/>
<evidence type="ECO:0000256" key="2">
    <source>
        <dbReference type="ARBA" id="ARBA00022692"/>
    </source>
</evidence>
<organism evidence="7 8">
    <name type="scientific">Hymenobacter frigidus</name>
    <dbReference type="NCBI Taxonomy" id="1524095"/>
    <lineage>
        <taxon>Bacteria</taxon>
        <taxon>Pseudomonadati</taxon>
        <taxon>Bacteroidota</taxon>
        <taxon>Cytophagia</taxon>
        <taxon>Cytophagales</taxon>
        <taxon>Hymenobacteraceae</taxon>
        <taxon>Hymenobacter</taxon>
    </lineage>
</organism>
<dbReference type="Pfam" id="PF04932">
    <property type="entry name" value="Wzy_C"/>
    <property type="match status" value="1"/>
</dbReference>
<dbReference type="PANTHER" id="PTHR37422:SF13">
    <property type="entry name" value="LIPOPOLYSACCHARIDE BIOSYNTHESIS PROTEIN PA4999-RELATED"/>
    <property type="match status" value="1"/>
</dbReference>
<feature type="domain" description="O-antigen ligase-related" evidence="6">
    <location>
        <begin position="180"/>
        <end position="336"/>
    </location>
</feature>
<dbReference type="EMBL" id="BMGY01000003">
    <property type="protein sequence ID" value="GGH79919.1"/>
    <property type="molecule type" value="Genomic_DNA"/>
</dbReference>
<feature type="transmembrane region" description="Helical" evidence="5">
    <location>
        <begin position="12"/>
        <end position="35"/>
    </location>
</feature>
<keyword evidence="2 5" id="KW-0812">Transmembrane</keyword>
<accession>A0ABQ1ZXG9</accession>
<comment type="caution">
    <text evidence="7">The sequence shown here is derived from an EMBL/GenBank/DDBJ whole genome shotgun (WGS) entry which is preliminary data.</text>
</comment>
<protein>
    <recommendedName>
        <fullName evidence="6">O-antigen ligase-related domain-containing protein</fullName>
    </recommendedName>
</protein>
<sequence>MLACVAGIAGLLASRALIAIAPIVGVVAAMANPGLRRALPHYFRNGAAMRAAAVPAFLLFTGLYTSDWPVWRHELFRDLTWLAVPLAFTLAVPLVGWQRRAVGSAFVLGTAAVGLATLGQYLLNPAAANEAIRIGQNMPAITHVFHISFGVMLALAFFGALLLRRDRRAGPLLRTVLLAAAVAAALTLHILAYRTGLLMLYTGLLAAGLRLLIRRNLAVGIALLLALGVGPWLAYQSLESVRQRISSSIWDVQQFTLGHDINDYSLARRLAAIKTVEAIAGEHWLLGVGPADTRAAMKAQYEWKDFGLRPGNQVEVHNQYLQALLGGGLVGLLLLLAVLLWPLRHGWARRSPSIGFFILIQATVMLVDAPLDLQVGLNLFVFGYGFLVVATERRAQKSRVG</sequence>
<keyword evidence="8" id="KW-1185">Reference proteome</keyword>
<reference evidence="8" key="1">
    <citation type="journal article" date="2019" name="Int. J. Syst. Evol. Microbiol.">
        <title>The Global Catalogue of Microorganisms (GCM) 10K type strain sequencing project: providing services to taxonomists for standard genome sequencing and annotation.</title>
        <authorList>
            <consortium name="The Broad Institute Genomics Platform"/>
            <consortium name="The Broad Institute Genome Sequencing Center for Infectious Disease"/>
            <person name="Wu L."/>
            <person name="Ma J."/>
        </authorList>
    </citation>
    <scope>NUCLEOTIDE SEQUENCE [LARGE SCALE GENOMIC DNA]</scope>
    <source>
        <strain evidence="8">CGMCC 1.14966</strain>
    </source>
</reference>
<name>A0ABQ1ZXG9_9BACT</name>
<evidence type="ECO:0000256" key="5">
    <source>
        <dbReference type="SAM" id="Phobius"/>
    </source>
</evidence>
<feature type="transmembrane region" description="Helical" evidence="5">
    <location>
        <begin position="47"/>
        <end position="64"/>
    </location>
</feature>
<feature type="transmembrane region" description="Helical" evidence="5">
    <location>
        <begin position="79"/>
        <end position="97"/>
    </location>
</feature>
<feature type="transmembrane region" description="Helical" evidence="5">
    <location>
        <begin position="143"/>
        <end position="163"/>
    </location>
</feature>